<organism evidence="11 12">
    <name type="scientific">Eublepharis macularius</name>
    <name type="common">Leopard gecko</name>
    <name type="synonym">Cyrtodactylus macularius</name>
    <dbReference type="NCBI Taxonomy" id="481883"/>
    <lineage>
        <taxon>Eukaryota</taxon>
        <taxon>Metazoa</taxon>
        <taxon>Chordata</taxon>
        <taxon>Craniata</taxon>
        <taxon>Vertebrata</taxon>
        <taxon>Euteleostomi</taxon>
        <taxon>Lepidosauria</taxon>
        <taxon>Squamata</taxon>
        <taxon>Bifurcata</taxon>
        <taxon>Gekkota</taxon>
        <taxon>Eublepharidae</taxon>
        <taxon>Eublepharinae</taxon>
        <taxon>Eublepharis</taxon>
    </lineage>
</organism>
<evidence type="ECO:0000256" key="2">
    <source>
        <dbReference type="ARBA" id="ARBA00022490"/>
    </source>
</evidence>
<keyword evidence="4 8" id="KW-0863">Zinc-finger</keyword>
<dbReference type="PROSITE" id="PS51522">
    <property type="entry name" value="ZF_NANOS"/>
    <property type="match status" value="1"/>
</dbReference>
<evidence type="ECO:0000256" key="6">
    <source>
        <dbReference type="ARBA" id="ARBA00022845"/>
    </source>
</evidence>
<dbReference type="GO" id="GO:0003723">
    <property type="term" value="F:RNA binding"/>
    <property type="evidence" value="ECO:0007669"/>
    <property type="project" value="UniProtKB-UniRule"/>
</dbReference>
<dbReference type="FunFam" id="4.10.60.30:FF:000001">
    <property type="entry name" value="nanos homolog 3"/>
    <property type="match status" value="1"/>
</dbReference>
<proteinExistence type="inferred from homology"/>
<dbReference type="KEGG" id="emc:129346534"/>
<evidence type="ECO:0000256" key="1">
    <source>
        <dbReference type="ARBA" id="ARBA00004496"/>
    </source>
</evidence>
<keyword evidence="6 8" id="KW-0810">Translation regulation</keyword>
<evidence type="ECO:0000313" key="12">
    <source>
        <dbReference type="RefSeq" id="XP_054859851.1"/>
    </source>
</evidence>
<dbReference type="GO" id="GO:0006417">
    <property type="term" value="P:regulation of translation"/>
    <property type="evidence" value="ECO:0007669"/>
    <property type="project" value="UniProtKB-UniRule"/>
</dbReference>
<evidence type="ECO:0000256" key="3">
    <source>
        <dbReference type="ARBA" id="ARBA00022723"/>
    </source>
</evidence>
<dbReference type="InterPro" id="IPR008705">
    <property type="entry name" value="Nanos/Xcar2"/>
</dbReference>
<reference evidence="12" key="1">
    <citation type="submission" date="2025-08" db="UniProtKB">
        <authorList>
            <consortium name="RefSeq"/>
        </authorList>
    </citation>
    <scope>IDENTIFICATION</scope>
    <source>
        <tissue evidence="12">Blood</tissue>
    </source>
</reference>
<dbReference type="GeneID" id="129346534"/>
<keyword evidence="3" id="KW-0479">Metal-binding</keyword>
<evidence type="ECO:0000256" key="9">
    <source>
        <dbReference type="SAM" id="MobiDB-lite"/>
    </source>
</evidence>
<dbReference type="RefSeq" id="XP_054859851.1">
    <property type="nucleotide sequence ID" value="XM_055003876.1"/>
</dbReference>
<evidence type="ECO:0000256" key="4">
    <source>
        <dbReference type="ARBA" id="ARBA00022771"/>
    </source>
</evidence>
<evidence type="ECO:0000259" key="10">
    <source>
        <dbReference type="PROSITE" id="PS51522"/>
    </source>
</evidence>
<evidence type="ECO:0000313" key="11">
    <source>
        <dbReference type="Proteomes" id="UP001190640"/>
    </source>
</evidence>
<dbReference type="Proteomes" id="UP001190640">
    <property type="component" value="Chromosome 19"/>
</dbReference>
<evidence type="ECO:0000256" key="5">
    <source>
        <dbReference type="ARBA" id="ARBA00022833"/>
    </source>
</evidence>
<accession>A0AA97KPU1</accession>
<dbReference type="Pfam" id="PF05741">
    <property type="entry name" value="zf-nanos"/>
    <property type="match status" value="1"/>
</dbReference>
<feature type="region of interest" description="Disordered" evidence="9">
    <location>
        <begin position="21"/>
        <end position="46"/>
    </location>
</feature>
<keyword evidence="7 8" id="KW-0694">RNA-binding</keyword>
<dbReference type="InterPro" id="IPR024161">
    <property type="entry name" value="Znf_nanos-typ"/>
</dbReference>
<dbReference type="CTD" id="342977"/>
<dbReference type="Gene3D" id="4.10.60.30">
    <property type="entry name" value="Nanos, RNA-binding domain"/>
    <property type="match status" value="1"/>
</dbReference>
<protein>
    <submittedName>
        <fullName evidence="12">Nanos homolog 3</fullName>
    </submittedName>
</protein>
<comment type="similarity">
    <text evidence="8">Belongs to the nanos family.</text>
</comment>
<dbReference type="GO" id="GO:0005737">
    <property type="term" value="C:cytoplasm"/>
    <property type="evidence" value="ECO:0007669"/>
    <property type="project" value="UniProtKB-SubCell"/>
</dbReference>
<keyword evidence="5" id="KW-0862">Zinc</keyword>
<evidence type="ECO:0000256" key="8">
    <source>
        <dbReference type="PROSITE-ProRule" id="PRU00855"/>
    </source>
</evidence>
<keyword evidence="2" id="KW-0963">Cytoplasm</keyword>
<evidence type="ECO:0000256" key="7">
    <source>
        <dbReference type="ARBA" id="ARBA00022884"/>
    </source>
</evidence>
<keyword evidence="11" id="KW-1185">Reference proteome</keyword>
<feature type="compositionally biased region" description="Low complexity" evidence="9">
    <location>
        <begin position="23"/>
        <end position="45"/>
    </location>
</feature>
<comment type="subcellular location">
    <subcellularLocation>
        <location evidence="1">Cytoplasm</location>
    </subcellularLocation>
</comment>
<dbReference type="GO" id="GO:0008270">
    <property type="term" value="F:zinc ion binding"/>
    <property type="evidence" value="ECO:0007669"/>
    <property type="project" value="UniProtKB-KW"/>
</dbReference>
<sequence length="173" mass="19004">MSAFQVWRDYLQLAQVVSELGKQQPGQEAPSPQEQEPQGEPALAQSASEEQICSFCKHNGESRGIYASHGLKDRQGRVQCPILRQYTCPQCGASGDTAHTKRFCPLTKKGYTSVYGSSRRNSAGRVRRKVSGRLESERGREGAVETLSKTFACLLPAALTLSDRYSGSSFAER</sequence>
<gene>
    <name evidence="12" type="primary">NANOS3</name>
</gene>
<dbReference type="AlphaFoldDB" id="A0AA97KPU1"/>
<dbReference type="PANTHER" id="PTHR12887">
    <property type="entry name" value="NANOS PROTEIN"/>
    <property type="match status" value="1"/>
</dbReference>
<name>A0AA97KPU1_EUBMA</name>
<feature type="domain" description="Nanos-type" evidence="10">
    <location>
        <begin position="52"/>
        <end position="106"/>
    </location>
</feature>
<dbReference type="InterPro" id="IPR038129">
    <property type="entry name" value="Nanos_sf"/>
</dbReference>